<protein>
    <submittedName>
        <fullName evidence="2">Uncharacterized protein</fullName>
    </submittedName>
</protein>
<sequence length="120" mass="13199">MATAGQSLLYKGLFDLFMCRGLRSHNPGVYELPSKAPRQLNPDLITVSLVSTGSKGRIQQDLHHLSGCSSHHTNPLPSLPSSPFSSIEQLCEGRKNHWEQDLPHLPLMGIEPKTSDKGET</sequence>
<keyword evidence="3" id="KW-1185">Reference proteome</keyword>
<dbReference type="EMBL" id="CAMAPE010000038">
    <property type="protein sequence ID" value="CAH9100786.1"/>
    <property type="molecule type" value="Genomic_DNA"/>
</dbReference>
<evidence type="ECO:0000256" key="1">
    <source>
        <dbReference type="SAM" id="MobiDB-lite"/>
    </source>
</evidence>
<comment type="caution">
    <text evidence="2">The sequence shown here is derived from an EMBL/GenBank/DDBJ whole genome shotgun (WGS) entry which is preliminary data.</text>
</comment>
<proteinExistence type="predicted"/>
<evidence type="ECO:0000313" key="2">
    <source>
        <dbReference type="EMBL" id="CAH9100786.1"/>
    </source>
</evidence>
<organism evidence="2 3">
    <name type="scientific">Cuscuta europaea</name>
    <name type="common">European dodder</name>
    <dbReference type="NCBI Taxonomy" id="41803"/>
    <lineage>
        <taxon>Eukaryota</taxon>
        <taxon>Viridiplantae</taxon>
        <taxon>Streptophyta</taxon>
        <taxon>Embryophyta</taxon>
        <taxon>Tracheophyta</taxon>
        <taxon>Spermatophyta</taxon>
        <taxon>Magnoliopsida</taxon>
        <taxon>eudicotyledons</taxon>
        <taxon>Gunneridae</taxon>
        <taxon>Pentapetalae</taxon>
        <taxon>asterids</taxon>
        <taxon>lamiids</taxon>
        <taxon>Solanales</taxon>
        <taxon>Convolvulaceae</taxon>
        <taxon>Cuscuteae</taxon>
        <taxon>Cuscuta</taxon>
        <taxon>Cuscuta subgen. Cuscuta</taxon>
    </lineage>
</organism>
<dbReference type="Proteomes" id="UP001152484">
    <property type="component" value="Unassembled WGS sequence"/>
</dbReference>
<feature type="region of interest" description="Disordered" evidence="1">
    <location>
        <begin position="65"/>
        <end position="85"/>
    </location>
</feature>
<gene>
    <name evidence="2" type="ORF">CEURO_LOCUS15107</name>
</gene>
<evidence type="ECO:0000313" key="3">
    <source>
        <dbReference type="Proteomes" id="UP001152484"/>
    </source>
</evidence>
<dbReference type="AlphaFoldDB" id="A0A9P1EFM6"/>
<name>A0A9P1EFM6_CUSEU</name>
<accession>A0A9P1EFM6</accession>
<reference evidence="2" key="1">
    <citation type="submission" date="2022-07" db="EMBL/GenBank/DDBJ databases">
        <authorList>
            <person name="Macas J."/>
            <person name="Novak P."/>
            <person name="Neumann P."/>
        </authorList>
    </citation>
    <scope>NUCLEOTIDE SEQUENCE</scope>
</reference>
<feature type="compositionally biased region" description="Low complexity" evidence="1">
    <location>
        <begin position="69"/>
        <end position="85"/>
    </location>
</feature>